<protein>
    <recommendedName>
        <fullName evidence="1">DUF4326 domain-containing protein</fullName>
    </recommendedName>
</protein>
<evidence type="ECO:0000259" key="1">
    <source>
        <dbReference type="Pfam" id="PF14216"/>
    </source>
</evidence>
<keyword evidence="3" id="KW-1185">Reference proteome</keyword>
<dbReference type="InterPro" id="IPR025475">
    <property type="entry name" value="DUF4326"/>
</dbReference>
<dbReference type="OrthoDB" id="18711at10239"/>
<dbReference type="Proteomes" id="UP000203465">
    <property type="component" value="Segment"/>
</dbReference>
<evidence type="ECO:0000313" key="2">
    <source>
        <dbReference type="EMBL" id="AMS03880.1"/>
    </source>
</evidence>
<feature type="domain" description="DUF4326" evidence="1">
    <location>
        <begin position="11"/>
        <end position="132"/>
    </location>
</feature>
<sequence length="139" mass="15925">MTAPQRIQRRRTKGWRMPEGAVYVGRPTRWGNPWRVDVLPPTRGSVHSWNRVHHVSEDRSIGSFVVPETARRVATSQFYSDLVNDRMSFTLEDVRRDLAGRDLCCWCPPTPLTRGGSVDWLDLRCHAEVLLELANGGDR</sequence>
<proteinExistence type="predicted"/>
<dbReference type="EMBL" id="KU963263">
    <property type="protein sequence ID" value="AMS03880.1"/>
    <property type="molecule type" value="Genomic_DNA"/>
</dbReference>
<gene>
    <name evidence="2" type="primary">70</name>
    <name evidence="2" type="ORF">SEA_BAXTERFOX_70</name>
</gene>
<accession>A0A142KCP7</accession>
<dbReference type="KEGG" id="vg:29123705"/>
<organism evidence="2 3">
    <name type="scientific">Gordonia phage BaxterFox</name>
    <dbReference type="NCBI Taxonomy" id="1821549"/>
    <lineage>
        <taxon>Viruses</taxon>
        <taxon>Duplodnaviria</taxon>
        <taxon>Heunggongvirae</taxon>
        <taxon>Uroviricota</taxon>
        <taxon>Caudoviricetes</taxon>
        <taxon>Nymbaxtervirinae</taxon>
        <taxon>Baxterfoxvirus</taxon>
        <taxon>Baxterfoxvirus baxterfox</taxon>
        <taxon>Baxtervirus baxterfox</taxon>
    </lineage>
</organism>
<dbReference type="GeneID" id="29123705"/>
<name>A0A142KCP7_9CAUD</name>
<evidence type="ECO:0000313" key="3">
    <source>
        <dbReference type="Proteomes" id="UP000203465"/>
    </source>
</evidence>
<dbReference type="Pfam" id="PF14216">
    <property type="entry name" value="DUF4326"/>
    <property type="match status" value="1"/>
</dbReference>
<dbReference type="RefSeq" id="YP_009300854.1">
    <property type="nucleotide sequence ID" value="NC_031226.1"/>
</dbReference>
<reference evidence="3" key="1">
    <citation type="submission" date="2016-03" db="EMBL/GenBank/DDBJ databases">
        <authorList>
            <person name="Ploux O."/>
        </authorList>
    </citation>
    <scope>NUCLEOTIDE SEQUENCE [LARGE SCALE GENOMIC DNA]</scope>
</reference>